<dbReference type="KEGG" id="spue:AB5L97_10920"/>
<organism evidence="2">
    <name type="scientific">Sinomonas puerhi</name>
    <dbReference type="NCBI Taxonomy" id="3238584"/>
    <lineage>
        <taxon>Bacteria</taxon>
        <taxon>Bacillati</taxon>
        <taxon>Actinomycetota</taxon>
        <taxon>Actinomycetes</taxon>
        <taxon>Micrococcales</taxon>
        <taxon>Micrococcaceae</taxon>
        <taxon>Sinomonas</taxon>
    </lineage>
</organism>
<keyword evidence="1" id="KW-0472">Membrane</keyword>
<keyword evidence="1" id="KW-0812">Transmembrane</keyword>
<protein>
    <submittedName>
        <fullName evidence="2">Uncharacterized protein</fullName>
    </submittedName>
</protein>
<evidence type="ECO:0000313" key="2">
    <source>
        <dbReference type="EMBL" id="XDP43821.1"/>
    </source>
</evidence>
<dbReference type="AlphaFoldDB" id="A0AB39KZ21"/>
<evidence type="ECO:0000256" key="1">
    <source>
        <dbReference type="SAM" id="Phobius"/>
    </source>
</evidence>
<reference evidence="2" key="1">
    <citation type="submission" date="2024-07" db="EMBL/GenBank/DDBJ databases">
        <authorList>
            <person name="fu j."/>
        </authorList>
    </citation>
    <scope>NUCLEOTIDE SEQUENCE</scope>
    <source>
        <strain evidence="2">P10A9</strain>
    </source>
</reference>
<dbReference type="EMBL" id="CP163302">
    <property type="protein sequence ID" value="XDP43821.1"/>
    <property type="molecule type" value="Genomic_DNA"/>
</dbReference>
<dbReference type="RefSeq" id="WP_369044709.1">
    <property type="nucleotide sequence ID" value="NZ_CP163302.1"/>
</dbReference>
<accession>A0AB39KZ21</accession>
<name>A0AB39KZ21_9MICC</name>
<sequence>MNDEELRSREIALGRVRDAQALVTEMLASGDLGPGFRAMVAEQGDPMDWALSVTTVMAGTVAGMLIDLLGSRELAMDTWRRQLLKSGIDSDAELARRWRGEGD</sequence>
<gene>
    <name evidence="2" type="ORF">AB5L97_10920</name>
</gene>
<proteinExistence type="predicted"/>
<feature type="transmembrane region" description="Helical" evidence="1">
    <location>
        <begin position="49"/>
        <end position="70"/>
    </location>
</feature>
<keyword evidence="1" id="KW-1133">Transmembrane helix</keyword>